<feature type="binding site" evidence="6">
    <location>
        <position position="291"/>
    </location>
    <ligand>
        <name>S-adenosyl-L-methionine</name>
        <dbReference type="ChEBI" id="CHEBI:59789"/>
    </ligand>
</feature>
<evidence type="ECO:0000256" key="7">
    <source>
        <dbReference type="SAM" id="MobiDB-lite"/>
    </source>
</evidence>
<dbReference type="EMBL" id="VBOT01000164">
    <property type="protein sequence ID" value="TMQ47865.1"/>
    <property type="molecule type" value="Genomic_DNA"/>
</dbReference>
<comment type="function">
    <text evidence="6">Specifically methylates the N7 position of a guanine in 16S rRNA.</text>
</comment>
<proteinExistence type="inferred from homology"/>
<feature type="compositionally biased region" description="Basic residues" evidence="7">
    <location>
        <begin position="29"/>
        <end position="46"/>
    </location>
</feature>
<dbReference type="InterPro" id="IPR029063">
    <property type="entry name" value="SAM-dependent_MTases_sf"/>
</dbReference>
<dbReference type="AlphaFoldDB" id="A0A538S911"/>
<dbReference type="HAMAP" id="MF_00074">
    <property type="entry name" value="16SrRNA_methyltr_G"/>
    <property type="match status" value="1"/>
</dbReference>
<name>A0A538S911_UNCEI</name>
<protein>
    <recommendedName>
        <fullName evidence="6">Ribosomal RNA small subunit methyltransferase G</fullName>
        <ecNumber evidence="6">2.1.1.-</ecNumber>
    </recommendedName>
    <alternativeName>
        <fullName evidence="6">16S rRNA 7-methylguanosine methyltransferase</fullName>
        <shortName evidence="6">16S rRNA m7G methyltransferase</shortName>
    </alternativeName>
</protein>
<dbReference type="GO" id="GO:0005829">
    <property type="term" value="C:cytosol"/>
    <property type="evidence" value="ECO:0007669"/>
    <property type="project" value="TreeGrafter"/>
</dbReference>
<dbReference type="EC" id="2.1.1.-" evidence="6"/>
<dbReference type="InterPro" id="IPR003682">
    <property type="entry name" value="rRNA_ssu_MeTfrase_G"/>
</dbReference>
<evidence type="ECO:0000256" key="2">
    <source>
        <dbReference type="ARBA" id="ARBA00022552"/>
    </source>
</evidence>
<feature type="compositionally biased region" description="Low complexity" evidence="7">
    <location>
        <begin position="103"/>
        <end position="121"/>
    </location>
</feature>
<gene>
    <name evidence="6" type="primary">rsmG</name>
    <name evidence="8" type="ORF">E6K73_12970</name>
</gene>
<feature type="binding site" evidence="6">
    <location>
        <position position="221"/>
    </location>
    <ligand>
        <name>S-adenosyl-L-methionine</name>
        <dbReference type="ChEBI" id="CHEBI:59789"/>
    </ligand>
</feature>
<dbReference type="GO" id="GO:0070043">
    <property type="term" value="F:rRNA (guanine-N7-)-methyltransferase activity"/>
    <property type="evidence" value="ECO:0007669"/>
    <property type="project" value="UniProtKB-UniRule"/>
</dbReference>
<dbReference type="Pfam" id="PF02527">
    <property type="entry name" value="GidB"/>
    <property type="match status" value="1"/>
</dbReference>
<feature type="binding site" evidence="6">
    <location>
        <begin position="272"/>
        <end position="273"/>
    </location>
    <ligand>
        <name>S-adenosyl-L-methionine</name>
        <dbReference type="ChEBI" id="CHEBI:59789"/>
    </ligand>
</feature>
<evidence type="ECO:0000313" key="8">
    <source>
        <dbReference type="EMBL" id="TMQ47865.1"/>
    </source>
</evidence>
<evidence type="ECO:0000256" key="4">
    <source>
        <dbReference type="ARBA" id="ARBA00022679"/>
    </source>
</evidence>
<reference evidence="8 9" key="1">
    <citation type="journal article" date="2019" name="Nat. Microbiol.">
        <title>Mediterranean grassland soil C-N compound turnover is dependent on rainfall and depth, and is mediated by genomically divergent microorganisms.</title>
        <authorList>
            <person name="Diamond S."/>
            <person name="Andeer P.F."/>
            <person name="Li Z."/>
            <person name="Crits-Christoph A."/>
            <person name="Burstein D."/>
            <person name="Anantharaman K."/>
            <person name="Lane K.R."/>
            <person name="Thomas B.C."/>
            <person name="Pan C."/>
            <person name="Northen T.R."/>
            <person name="Banfield J.F."/>
        </authorList>
    </citation>
    <scope>NUCLEOTIDE SEQUENCE [LARGE SCALE GENOMIC DNA]</scope>
    <source>
        <strain evidence="8">WS_3</strain>
    </source>
</reference>
<comment type="subcellular location">
    <subcellularLocation>
        <location evidence="6">Cytoplasm</location>
    </subcellularLocation>
</comment>
<evidence type="ECO:0000256" key="6">
    <source>
        <dbReference type="HAMAP-Rule" id="MF_00074"/>
    </source>
</evidence>
<accession>A0A538S911</accession>
<keyword evidence="3 6" id="KW-0489">Methyltransferase</keyword>
<feature type="region of interest" description="Disordered" evidence="7">
    <location>
        <begin position="1"/>
        <end position="130"/>
    </location>
</feature>
<sequence length="356" mass="39533">MKRARFPGMRPHGRKRSVRGRAAPSSPGKARRGDRRRPGDRRRTSRARQPDDRSDLQGGLRRSVSRTPRARVEGADANSRRMVRGSRSGGPPPRARVRRMGRRSSSASSAPSRPRLASAGSTRAGRPRRATTNVWPNVRKLLDSQPWDSLEPHVLKAGANPHEVIPTLRRYAELVLDWNRSVSNLISKNDEARIVSRHLAESLEPAHLLRSSGARRWIDFGSGAGLPAVPLSIAGIGERWALVESRRPKALFLRRLMMDMGLRGIDTVHSRLETLTDDPSFVSAFDGVTSRATLALGPTLTLAARFVRTGGVAFLWKGSGREREMLEDSSWREWWDFDGILGAGSGNITVARFTRK</sequence>
<evidence type="ECO:0000256" key="3">
    <source>
        <dbReference type="ARBA" id="ARBA00022603"/>
    </source>
</evidence>
<comment type="similarity">
    <text evidence="6">Belongs to the methyltransferase superfamily. RNA methyltransferase RsmG family.</text>
</comment>
<dbReference type="Gene3D" id="3.40.50.150">
    <property type="entry name" value="Vaccinia Virus protein VP39"/>
    <property type="match status" value="1"/>
</dbReference>
<evidence type="ECO:0000313" key="9">
    <source>
        <dbReference type="Proteomes" id="UP000320184"/>
    </source>
</evidence>
<feature type="compositionally biased region" description="Basic residues" evidence="7">
    <location>
        <begin position="1"/>
        <end position="19"/>
    </location>
</feature>
<keyword evidence="4 6" id="KW-0808">Transferase</keyword>
<comment type="caution">
    <text evidence="6">Lacks conserved residue(s) required for the propagation of feature annotation.</text>
</comment>
<keyword evidence="2 6" id="KW-0698">rRNA processing</keyword>
<dbReference type="Proteomes" id="UP000320184">
    <property type="component" value="Unassembled WGS sequence"/>
</dbReference>
<dbReference type="PANTHER" id="PTHR31760">
    <property type="entry name" value="S-ADENOSYL-L-METHIONINE-DEPENDENT METHYLTRANSFERASES SUPERFAMILY PROTEIN"/>
    <property type="match status" value="1"/>
</dbReference>
<dbReference type="PANTHER" id="PTHR31760:SF0">
    <property type="entry name" value="S-ADENOSYL-L-METHIONINE-DEPENDENT METHYLTRANSFERASES SUPERFAMILY PROTEIN"/>
    <property type="match status" value="1"/>
</dbReference>
<comment type="caution">
    <text evidence="8">The sequence shown here is derived from an EMBL/GenBank/DDBJ whole genome shotgun (WGS) entry which is preliminary data.</text>
</comment>
<evidence type="ECO:0000256" key="5">
    <source>
        <dbReference type="ARBA" id="ARBA00022691"/>
    </source>
</evidence>
<keyword evidence="5 6" id="KW-0949">S-adenosyl-L-methionine</keyword>
<evidence type="ECO:0000256" key="1">
    <source>
        <dbReference type="ARBA" id="ARBA00022490"/>
    </source>
</evidence>
<organism evidence="8 9">
    <name type="scientific">Eiseniibacteriota bacterium</name>
    <dbReference type="NCBI Taxonomy" id="2212470"/>
    <lineage>
        <taxon>Bacteria</taxon>
        <taxon>Candidatus Eiseniibacteriota</taxon>
    </lineage>
</organism>
<dbReference type="SUPFAM" id="SSF53335">
    <property type="entry name" value="S-adenosyl-L-methionine-dependent methyltransferases"/>
    <property type="match status" value="1"/>
</dbReference>
<feature type="binding site" evidence="6">
    <location>
        <position position="226"/>
    </location>
    <ligand>
        <name>S-adenosyl-L-methionine</name>
        <dbReference type="ChEBI" id="CHEBI:59789"/>
    </ligand>
</feature>
<keyword evidence="1 6" id="KW-0963">Cytoplasm</keyword>